<dbReference type="OrthoDB" id="10612160at2759"/>
<evidence type="ECO:0000313" key="2">
    <source>
        <dbReference type="Proteomes" id="UP000184063"/>
    </source>
</evidence>
<accession>A0A1M3T812</accession>
<dbReference type="Proteomes" id="UP000184063">
    <property type="component" value="Unassembled WGS sequence"/>
</dbReference>
<proteinExistence type="predicted"/>
<protein>
    <submittedName>
        <fullName evidence="1">Uncharacterized protein</fullName>
    </submittedName>
</protein>
<name>A0A1M3T812_ASPLC</name>
<organism evidence="1 2">
    <name type="scientific">Aspergillus luchuensis (strain CBS 106.47)</name>
    <dbReference type="NCBI Taxonomy" id="1137211"/>
    <lineage>
        <taxon>Eukaryota</taxon>
        <taxon>Fungi</taxon>
        <taxon>Dikarya</taxon>
        <taxon>Ascomycota</taxon>
        <taxon>Pezizomycotina</taxon>
        <taxon>Eurotiomycetes</taxon>
        <taxon>Eurotiomycetidae</taxon>
        <taxon>Eurotiales</taxon>
        <taxon>Aspergillaceae</taxon>
        <taxon>Aspergillus</taxon>
        <taxon>Aspergillus subgen. Circumdati</taxon>
    </lineage>
</organism>
<sequence>MAGPYANESTRLCDNPLKWIHKIPIHKVMVNRSHNVLHFQILLGTDALPGCIRTDSALAAPMKASALTVGCRYVGVYTSVGGTFPAMDPDHAQRQGWIWYQRLFVPKPHLASLAQDVRTLPGVSVA</sequence>
<dbReference type="VEuPathDB" id="FungiDB:ASPFODRAFT_36365"/>
<reference evidence="2" key="1">
    <citation type="journal article" date="2017" name="Genome Biol.">
        <title>Comparative genomics reveals high biological diversity and specific adaptations in the industrially and medically important fungal genus Aspergillus.</title>
        <authorList>
            <person name="de Vries R.P."/>
            <person name="Riley R."/>
            <person name="Wiebenga A."/>
            <person name="Aguilar-Osorio G."/>
            <person name="Amillis S."/>
            <person name="Uchima C.A."/>
            <person name="Anderluh G."/>
            <person name="Asadollahi M."/>
            <person name="Askin M."/>
            <person name="Barry K."/>
            <person name="Battaglia E."/>
            <person name="Bayram O."/>
            <person name="Benocci T."/>
            <person name="Braus-Stromeyer S.A."/>
            <person name="Caldana C."/>
            <person name="Canovas D."/>
            <person name="Cerqueira G.C."/>
            <person name="Chen F."/>
            <person name="Chen W."/>
            <person name="Choi C."/>
            <person name="Clum A."/>
            <person name="Dos Santos R.A."/>
            <person name="Damasio A.R."/>
            <person name="Diallinas G."/>
            <person name="Emri T."/>
            <person name="Fekete E."/>
            <person name="Flipphi M."/>
            <person name="Freyberg S."/>
            <person name="Gallo A."/>
            <person name="Gournas C."/>
            <person name="Habgood R."/>
            <person name="Hainaut M."/>
            <person name="Harispe M.L."/>
            <person name="Henrissat B."/>
            <person name="Hilden K.S."/>
            <person name="Hope R."/>
            <person name="Hossain A."/>
            <person name="Karabika E."/>
            <person name="Karaffa L."/>
            <person name="Karanyi Z."/>
            <person name="Krasevec N."/>
            <person name="Kuo A."/>
            <person name="Kusch H."/>
            <person name="LaButti K."/>
            <person name="Lagendijk E.L."/>
            <person name="Lapidus A."/>
            <person name="Levasseur A."/>
            <person name="Lindquist E."/>
            <person name="Lipzen A."/>
            <person name="Logrieco A.F."/>
            <person name="MacCabe A."/>
            <person name="Maekelae M.R."/>
            <person name="Malavazi I."/>
            <person name="Melin P."/>
            <person name="Meyer V."/>
            <person name="Mielnichuk N."/>
            <person name="Miskei M."/>
            <person name="Molnar A.P."/>
            <person name="Mule G."/>
            <person name="Ngan C.Y."/>
            <person name="Orejas M."/>
            <person name="Orosz E."/>
            <person name="Ouedraogo J.P."/>
            <person name="Overkamp K.M."/>
            <person name="Park H.-S."/>
            <person name="Perrone G."/>
            <person name="Piumi F."/>
            <person name="Punt P.J."/>
            <person name="Ram A.F."/>
            <person name="Ramon A."/>
            <person name="Rauscher S."/>
            <person name="Record E."/>
            <person name="Riano-Pachon D.M."/>
            <person name="Robert V."/>
            <person name="Roehrig J."/>
            <person name="Ruller R."/>
            <person name="Salamov A."/>
            <person name="Salih N.S."/>
            <person name="Samson R.A."/>
            <person name="Sandor E."/>
            <person name="Sanguinetti M."/>
            <person name="Schuetze T."/>
            <person name="Sepcic K."/>
            <person name="Shelest E."/>
            <person name="Sherlock G."/>
            <person name="Sophianopoulou V."/>
            <person name="Squina F.M."/>
            <person name="Sun H."/>
            <person name="Susca A."/>
            <person name="Todd R.B."/>
            <person name="Tsang A."/>
            <person name="Unkles S.E."/>
            <person name="van de Wiele N."/>
            <person name="van Rossen-Uffink D."/>
            <person name="Oliveira J.V."/>
            <person name="Vesth T.C."/>
            <person name="Visser J."/>
            <person name="Yu J.-H."/>
            <person name="Zhou M."/>
            <person name="Andersen M.R."/>
            <person name="Archer D.B."/>
            <person name="Baker S.E."/>
            <person name="Benoit I."/>
            <person name="Brakhage A.A."/>
            <person name="Braus G.H."/>
            <person name="Fischer R."/>
            <person name="Frisvad J.C."/>
            <person name="Goldman G.H."/>
            <person name="Houbraken J."/>
            <person name="Oakley B."/>
            <person name="Pocsi I."/>
            <person name="Scazzocchio C."/>
            <person name="Seiboth B."/>
            <person name="vanKuyk P.A."/>
            <person name="Wortman J."/>
            <person name="Dyer P.S."/>
            <person name="Grigoriev I.V."/>
        </authorList>
    </citation>
    <scope>NUCLEOTIDE SEQUENCE [LARGE SCALE GENOMIC DNA]</scope>
    <source>
        <strain evidence="2">CBS 106.47</strain>
    </source>
</reference>
<gene>
    <name evidence="1" type="ORF">ASPFODRAFT_36365</name>
</gene>
<evidence type="ECO:0000313" key="1">
    <source>
        <dbReference type="EMBL" id="OJZ82833.1"/>
    </source>
</evidence>
<dbReference type="EMBL" id="KV878247">
    <property type="protein sequence ID" value="OJZ82833.1"/>
    <property type="molecule type" value="Genomic_DNA"/>
</dbReference>
<dbReference type="AlphaFoldDB" id="A0A1M3T812"/>